<evidence type="ECO:0000256" key="1">
    <source>
        <dbReference type="SAM" id="MobiDB-lite"/>
    </source>
</evidence>
<feature type="transmembrane region" description="Helical" evidence="2">
    <location>
        <begin position="49"/>
        <end position="68"/>
    </location>
</feature>
<reference evidence="3 4" key="1">
    <citation type="submission" date="2018-02" db="EMBL/GenBank/DDBJ databases">
        <authorList>
            <person name="Cohen D.B."/>
            <person name="Kent A.D."/>
        </authorList>
    </citation>
    <scope>NUCLEOTIDE SEQUENCE [LARGE SCALE GENOMIC DNA]</scope>
    <source>
        <strain evidence="3">1</strain>
    </source>
</reference>
<keyword evidence="2" id="KW-0472">Membrane</keyword>
<accession>A0A2N9JEP1</accession>
<gene>
    <name evidence="3" type="ORF">MPLG2_1566</name>
</gene>
<dbReference type="EMBL" id="LT985188">
    <property type="protein sequence ID" value="SPD86602.1"/>
    <property type="molecule type" value="Genomic_DNA"/>
</dbReference>
<name>A0A2N9JEP1_9ACTN</name>
<organism evidence="3 4">
    <name type="scientific">Micropruina glycogenica</name>
    <dbReference type="NCBI Taxonomy" id="75385"/>
    <lineage>
        <taxon>Bacteria</taxon>
        <taxon>Bacillati</taxon>
        <taxon>Actinomycetota</taxon>
        <taxon>Actinomycetes</taxon>
        <taxon>Propionibacteriales</taxon>
        <taxon>Nocardioidaceae</taxon>
        <taxon>Micropruina</taxon>
    </lineage>
</organism>
<dbReference type="KEGG" id="mgg:MPLG2_1566"/>
<feature type="region of interest" description="Disordered" evidence="1">
    <location>
        <begin position="133"/>
        <end position="160"/>
    </location>
</feature>
<feature type="transmembrane region" description="Helical" evidence="2">
    <location>
        <begin position="20"/>
        <end position="43"/>
    </location>
</feature>
<keyword evidence="4" id="KW-1185">Reference proteome</keyword>
<evidence type="ECO:0000313" key="3">
    <source>
        <dbReference type="EMBL" id="SPD86602.1"/>
    </source>
</evidence>
<evidence type="ECO:0000313" key="4">
    <source>
        <dbReference type="Proteomes" id="UP000238164"/>
    </source>
</evidence>
<dbReference type="AlphaFoldDB" id="A0A2N9JEP1"/>
<dbReference type="Proteomes" id="UP000238164">
    <property type="component" value="Chromosome 1"/>
</dbReference>
<proteinExistence type="predicted"/>
<evidence type="ECO:0000256" key="2">
    <source>
        <dbReference type="SAM" id="Phobius"/>
    </source>
</evidence>
<protein>
    <submittedName>
        <fullName evidence="3">Uncharacterized protein</fullName>
    </submittedName>
</protein>
<keyword evidence="2" id="KW-1133">Transmembrane helix</keyword>
<keyword evidence="2" id="KW-0812">Transmembrane</keyword>
<sequence>MARQHPHRQFLVRQVRAGQLEGLGSLDLVLVDLAAVLVVAAGLEFFDAVFALFVGLPRSVVVGCHLFVNSILSAARLGSNAQFYRGDLKASDAYISHEPKTNAAGGGYLNHRTPRRYSLAGREAFDPVGYAITNTGERSSDAHRPAPGAQPRRQEPDRRR</sequence>